<name>A0AA38LAV3_TAXCH</name>
<accession>A0AA38LAV3</accession>
<dbReference type="InterPro" id="IPR007612">
    <property type="entry name" value="LOR"/>
</dbReference>
<evidence type="ECO:0000313" key="3">
    <source>
        <dbReference type="Proteomes" id="UP000824469"/>
    </source>
</evidence>
<gene>
    <name evidence="2" type="ORF">KI387_022644</name>
</gene>
<dbReference type="InterPro" id="IPR038595">
    <property type="entry name" value="LOR_sf"/>
</dbReference>
<dbReference type="Proteomes" id="UP000824469">
    <property type="component" value="Unassembled WGS sequence"/>
</dbReference>
<proteinExistence type="inferred from homology"/>
<dbReference type="InterPro" id="IPR025659">
    <property type="entry name" value="Tubby-like_C"/>
</dbReference>
<dbReference type="EMBL" id="JAHRHJ020000005">
    <property type="protein sequence ID" value="KAH9314017.1"/>
    <property type="molecule type" value="Genomic_DNA"/>
</dbReference>
<sequence length="218" mass="25020">MFRRKGEKDNAKVSSEELVLPKSGILPVVSSQFCTPNEKLVFSVQKRPNRSCSGGDLIINDAESYPFARVEGRQCRLQEKRILRNASGKPLLTLKRKVLSINYEWDVYLGEKTDPAKLLFRARTSFPLQLKTPVNVYMAYNTDEEQWDFKVKGDYVERASVFYYGARTIAQLSRKRSATNELLGRDTFLIKIEPGVDYVFVMALVVILDEINRHTNTE</sequence>
<dbReference type="SUPFAM" id="SSF54518">
    <property type="entry name" value="Tubby C-terminal domain-like"/>
    <property type="match status" value="1"/>
</dbReference>
<dbReference type="Pfam" id="PF04525">
    <property type="entry name" value="LOR"/>
    <property type="match status" value="1"/>
</dbReference>
<comment type="similarity">
    <text evidence="1">Belongs to the LOR family.</text>
</comment>
<comment type="caution">
    <text evidence="2">The sequence shown here is derived from an EMBL/GenBank/DDBJ whole genome shotgun (WGS) entry which is preliminary data.</text>
</comment>
<protein>
    <submittedName>
        <fullName evidence="2">Uncharacterized protein</fullName>
    </submittedName>
</protein>
<dbReference type="OMA" id="MAYNTDE"/>
<dbReference type="PANTHER" id="PTHR31087">
    <property type="match status" value="1"/>
</dbReference>
<evidence type="ECO:0000313" key="2">
    <source>
        <dbReference type="EMBL" id="KAH9314017.1"/>
    </source>
</evidence>
<dbReference type="AlphaFoldDB" id="A0AA38LAV3"/>
<reference evidence="2 3" key="1">
    <citation type="journal article" date="2021" name="Nat. Plants">
        <title>The Taxus genome provides insights into paclitaxel biosynthesis.</title>
        <authorList>
            <person name="Xiong X."/>
            <person name="Gou J."/>
            <person name="Liao Q."/>
            <person name="Li Y."/>
            <person name="Zhou Q."/>
            <person name="Bi G."/>
            <person name="Li C."/>
            <person name="Du R."/>
            <person name="Wang X."/>
            <person name="Sun T."/>
            <person name="Guo L."/>
            <person name="Liang H."/>
            <person name="Lu P."/>
            <person name="Wu Y."/>
            <person name="Zhang Z."/>
            <person name="Ro D.K."/>
            <person name="Shang Y."/>
            <person name="Huang S."/>
            <person name="Yan J."/>
        </authorList>
    </citation>
    <scope>NUCLEOTIDE SEQUENCE [LARGE SCALE GENOMIC DNA]</scope>
    <source>
        <strain evidence="2">Ta-2019</strain>
    </source>
</reference>
<keyword evidence="3" id="KW-1185">Reference proteome</keyword>
<organism evidence="2 3">
    <name type="scientific">Taxus chinensis</name>
    <name type="common">Chinese yew</name>
    <name type="synonym">Taxus wallichiana var. chinensis</name>
    <dbReference type="NCBI Taxonomy" id="29808"/>
    <lineage>
        <taxon>Eukaryota</taxon>
        <taxon>Viridiplantae</taxon>
        <taxon>Streptophyta</taxon>
        <taxon>Embryophyta</taxon>
        <taxon>Tracheophyta</taxon>
        <taxon>Spermatophyta</taxon>
        <taxon>Pinopsida</taxon>
        <taxon>Pinidae</taxon>
        <taxon>Conifers II</taxon>
        <taxon>Cupressales</taxon>
        <taxon>Taxaceae</taxon>
        <taxon>Taxus</taxon>
    </lineage>
</organism>
<evidence type="ECO:0000256" key="1">
    <source>
        <dbReference type="ARBA" id="ARBA00005437"/>
    </source>
</evidence>
<dbReference type="PANTHER" id="PTHR31087:SF58">
    <property type="entry name" value="OS07G0230700 PROTEIN"/>
    <property type="match status" value="1"/>
</dbReference>
<dbReference type="Gene3D" id="2.40.160.200">
    <property type="entry name" value="LURP1-related"/>
    <property type="match status" value="1"/>
</dbReference>